<evidence type="ECO:0000256" key="1">
    <source>
        <dbReference type="SAM" id="MobiDB-lite"/>
    </source>
</evidence>
<comment type="caution">
    <text evidence="4">The sequence shown here is derived from an EMBL/GenBank/DDBJ whole genome shotgun (WGS) entry which is preliminary data.</text>
</comment>
<feature type="domain" description="DUF6708" evidence="3">
    <location>
        <begin position="148"/>
        <end position="325"/>
    </location>
</feature>
<dbReference type="Proteomes" id="UP000252458">
    <property type="component" value="Unassembled WGS sequence"/>
</dbReference>
<evidence type="ECO:0000259" key="3">
    <source>
        <dbReference type="Pfam" id="PF20455"/>
    </source>
</evidence>
<keyword evidence="5" id="KW-1185">Reference proteome</keyword>
<dbReference type="InterPro" id="IPR046554">
    <property type="entry name" value="DUF6708"/>
</dbReference>
<feature type="transmembrane region" description="Helical" evidence="2">
    <location>
        <begin position="290"/>
        <end position="316"/>
    </location>
</feature>
<organism evidence="4 5">
    <name type="scientific">Burkholderia reimsis</name>
    <dbReference type="NCBI Taxonomy" id="2234132"/>
    <lineage>
        <taxon>Bacteria</taxon>
        <taxon>Pseudomonadati</taxon>
        <taxon>Pseudomonadota</taxon>
        <taxon>Betaproteobacteria</taxon>
        <taxon>Burkholderiales</taxon>
        <taxon>Burkholderiaceae</taxon>
        <taxon>Burkholderia</taxon>
    </lineage>
</organism>
<keyword evidence="2" id="KW-0812">Transmembrane</keyword>
<evidence type="ECO:0000313" key="4">
    <source>
        <dbReference type="EMBL" id="RBB39182.1"/>
    </source>
</evidence>
<keyword evidence="2" id="KW-0472">Membrane</keyword>
<dbReference type="RefSeq" id="WP_113045789.1">
    <property type="nucleotide sequence ID" value="NZ_QMFZ01000011.1"/>
</dbReference>
<feature type="transmembrane region" description="Helical" evidence="2">
    <location>
        <begin position="128"/>
        <end position="149"/>
    </location>
</feature>
<gene>
    <name evidence="4" type="ORF">DPV79_15180</name>
</gene>
<dbReference type="EMBL" id="QMFZ01000011">
    <property type="protein sequence ID" value="RBB39182.1"/>
    <property type="molecule type" value="Genomic_DNA"/>
</dbReference>
<name>A0A365QVI9_9BURK</name>
<proteinExistence type="predicted"/>
<sequence>MYFIERGIWAIQNDPEERGELEANMARALKKEKLKRERGEKPLPGIHARVSEHPCADGSIYAFNDTYIEIYAGALQERRGVLTVFTLLVGFVIWTLGSLSFEMGSVWVTNKHFGTLREAKTIDYIDPVIIGLIALGVCFAVYKFLWRFIRLENFVQRRLLIRFNRVTRQVYLHRPGYAGGLATLAWEQVSPEAAVGLPEWRGTGTQLMLAWTNDMTGLPYFHIMLVGKVANGTSDIVNLWEFIRRYMEEGPQSVPRPKKLLGKVPWPWLSLQAPWTFFKPLWRGGLKRGVLLWTVLLSPVILLHATLHWISLLLGWEPRWPRIIREAGLPGKPVPPLSTAVDWPPPPVPKPKPRRPRKPRNKVLPPDAKSDASKTRDDQTPDSSRNHIG</sequence>
<protein>
    <recommendedName>
        <fullName evidence="3">DUF6708 domain-containing protein</fullName>
    </recommendedName>
</protein>
<dbReference type="Pfam" id="PF20455">
    <property type="entry name" value="DUF6708"/>
    <property type="match status" value="1"/>
</dbReference>
<dbReference type="AlphaFoldDB" id="A0A365QVI9"/>
<evidence type="ECO:0000256" key="2">
    <source>
        <dbReference type="SAM" id="Phobius"/>
    </source>
</evidence>
<feature type="transmembrane region" description="Helical" evidence="2">
    <location>
        <begin position="81"/>
        <end position="108"/>
    </location>
</feature>
<feature type="compositionally biased region" description="Basic residues" evidence="1">
    <location>
        <begin position="351"/>
        <end position="361"/>
    </location>
</feature>
<reference evidence="4 5" key="1">
    <citation type="submission" date="2018-06" db="EMBL/GenBank/DDBJ databases">
        <title>Draft genome sequence of Burkholderia reimsis strain BE51 isolated from a French agricultural soil.</title>
        <authorList>
            <person name="Esmaeel Q."/>
        </authorList>
    </citation>
    <scope>NUCLEOTIDE SEQUENCE [LARGE SCALE GENOMIC DNA]</scope>
    <source>
        <strain evidence="4 5">BE51</strain>
    </source>
</reference>
<feature type="compositionally biased region" description="Basic and acidic residues" evidence="1">
    <location>
        <begin position="368"/>
        <end position="379"/>
    </location>
</feature>
<evidence type="ECO:0000313" key="5">
    <source>
        <dbReference type="Proteomes" id="UP000252458"/>
    </source>
</evidence>
<feature type="region of interest" description="Disordered" evidence="1">
    <location>
        <begin position="335"/>
        <end position="389"/>
    </location>
</feature>
<keyword evidence="2" id="KW-1133">Transmembrane helix</keyword>
<accession>A0A365QVI9</accession>